<feature type="domain" description="AP complex mu/sigma subunit" evidence="13">
    <location>
        <begin position="1"/>
        <end position="143"/>
    </location>
</feature>
<proteinExistence type="inferred from homology"/>
<dbReference type="InterPro" id="IPR022775">
    <property type="entry name" value="AP_mu_sigma_su"/>
</dbReference>
<comment type="caution">
    <text evidence="14">The sequence shown here is derived from an EMBL/GenBank/DDBJ whole genome shotgun (WGS) entry which is preliminary data.</text>
</comment>
<reference evidence="15" key="1">
    <citation type="journal article" date="2016" name="Nat. Commun.">
        <title>Genome analysis of three Pneumocystis species reveals adaptation mechanisms to life exclusively in mammalian hosts.</title>
        <authorList>
            <person name="Ma L."/>
            <person name="Chen Z."/>
            <person name="Huang D.W."/>
            <person name="Kutty G."/>
            <person name="Ishihara M."/>
            <person name="Wang H."/>
            <person name="Abouelleil A."/>
            <person name="Bishop L."/>
            <person name="Davey E."/>
            <person name="Deng R."/>
            <person name="Deng X."/>
            <person name="Fan L."/>
            <person name="Fantoni G."/>
            <person name="Fitzgerald M."/>
            <person name="Gogineni E."/>
            <person name="Goldberg J.M."/>
            <person name="Handley G."/>
            <person name="Hu X."/>
            <person name="Huber C."/>
            <person name="Jiao X."/>
            <person name="Jones K."/>
            <person name="Levin J.Z."/>
            <person name="Liu Y."/>
            <person name="Macdonald P."/>
            <person name="Melnikov A."/>
            <person name="Raley C."/>
            <person name="Sassi M."/>
            <person name="Sherman B.T."/>
            <person name="Song X."/>
            <person name="Sykes S."/>
            <person name="Tran B."/>
            <person name="Walsh L."/>
            <person name="Xia Y."/>
            <person name="Yang J."/>
            <person name="Young S."/>
            <person name="Zeng Q."/>
            <person name="Zheng X."/>
            <person name="Stephens R."/>
            <person name="Nusbaum C."/>
            <person name="Birren B.W."/>
            <person name="Azadi P."/>
            <person name="Lempicki R.A."/>
            <person name="Cuomo C.A."/>
            <person name="Kovacs J.A."/>
        </authorList>
    </citation>
    <scope>NUCLEOTIDE SEQUENCE [LARGE SCALE GENOMIC DNA]</scope>
    <source>
        <strain evidence="15">RU7</strain>
    </source>
</reference>
<dbReference type="InterPro" id="IPR016635">
    <property type="entry name" value="AP_complex_ssu"/>
</dbReference>
<evidence type="ECO:0000256" key="2">
    <source>
        <dbReference type="ARBA" id="ARBA00004277"/>
    </source>
</evidence>
<dbReference type="eggNOG" id="KOG0935">
    <property type="taxonomic scope" value="Eukaryota"/>
</dbReference>
<evidence type="ECO:0000256" key="6">
    <source>
        <dbReference type="ARBA" id="ARBA00022583"/>
    </source>
</evidence>
<name>A0A0W4ZTP7_PNEJ7</name>
<dbReference type="STRING" id="1408657.A0A0W4ZTP7"/>
<dbReference type="CDD" id="cd14833">
    <property type="entry name" value="AP2_sigma"/>
    <property type="match status" value="1"/>
</dbReference>
<evidence type="ECO:0000256" key="3">
    <source>
        <dbReference type="ARBA" id="ARBA00006972"/>
    </source>
</evidence>
<dbReference type="GeneID" id="28939534"/>
<evidence type="ECO:0000256" key="5">
    <source>
        <dbReference type="ARBA" id="ARBA00022475"/>
    </source>
</evidence>
<accession>A0A0W4ZTP7</accession>
<evidence type="ECO:0000256" key="11">
    <source>
        <dbReference type="ARBA" id="ARBA00062168"/>
    </source>
</evidence>
<dbReference type="Proteomes" id="UP000053447">
    <property type="component" value="Unassembled WGS sequence"/>
</dbReference>
<evidence type="ECO:0000256" key="8">
    <source>
        <dbReference type="ARBA" id="ARBA00023136"/>
    </source>
</evidence>
<dbReference type="RefSeq" id="XP_018230447.1">
    <property type="nucleotide sequence ID" value="XM_018373279.1"/>
</dbReference>
<dbReference type="GO" id="GO:0006886">
    <property type="term" value="P:intracellular protein transport"/>
    <property type="evidence" value="ECO:0007669"/>
    <property type="project" value="UniProtKB-UniRule"/>
</dbReference>
<dbReference type="GO" id="GO:0030122">
    <property type="term" value="C:AP-2 adaptor complex"/>
    <property type="evidence" value="ECO:0007669"/>
    <property type="project" value="InterPro"/>
</dbReference>
<evidence type="ECO:0000256" key="1">
    <source>
        <dbReference type="ARBA" id="ARBA00004236"/>
    </source>
</evidence>
<comment type="subunit">
    <text evidence="11">Adaptor protein complex 2 (AP-2) is a heterotetramer composed of two large adaptins (alpha-type subunit APL3 and beta-type subunit APL1), a medium chain (mu-type subunit APM4) and a small adaptin (sigma-type subunit APS2).</text>
</comment>
<evidence type="ECO:0000256" key="7">
    <source>
        <dbReference type="ARBA" id="ARBA00022927"/>
    </source>
</evidence>
<comment type="similarity">
    <text evidence="3 12">Belongs to the adaptor complexes small subunit family.</text>
</comment>
<keyword evidence="15" id="KW-1185">Reference proteome</keyword>
<comment type="subcellular location">
    <subcellularLocation>
        <location evidence="1">Cell membrane</location>
    </subcellularLocation>
    <subcellularLocation>
        <location evidence="2">Membrane</location>
        <location evidence="2">Coated pit</location>
        <topology evidence="2">Peripheral membrane protein</topology>
        <orientation evidence="2">Cytoplasmic side</orientation>
    </subcellularLocation>
</comment>
<dbReference type="PANTHER" id="PTHR11753">
    <property type="entry name" value="ADAPTOR COMPLEXES SMALL SUBUNIT FAMILY"/>
    <property type="match status" value="1"/>
</dbReference>
<evidence type="ECO:0000313" key="14">
    <source>
        <dbReference type="EMBL" id="KTW31755.1"/>
    </source>
</evidence>
<dbReference type="EMBL" id="LFWA01000004">
    <property type="protein sequence ID" value="KTW31755.1"/>
    <property type="molecule type" value="Genomic_DNA"/>
</dbReference>
<dbReference type="OrthoDB" id="371463at2759"/>
<dbReference type="InterPro" id="IPR027156">
    <property type="entry name" value="APS2"/>
</dbReference>
<dbReference type="VEuPathDB" id="FungiDB:T551_01016"/>
<evidence type="ECO:0000256" key="9">
    <source>
        <dbReference type="ARBA" id="ARBA00023176"/>
    </source>
</evidence>
<keyword evidence="5" id="KW-1003">Cell membrane</keyword>
<evidence type="ECO:0000259" key="13">
    <source>
        <dbReference type="Pfam" id="PF01217"/>
    </source>
</evidence>
<evidence type="ECO:0000313" key="15">
    <source>
        <dbReference type="Proteomes" id="UP000053447"/>
    </source>
</evidence>
<dbReference type="FunFam" id="3.30.450.60:FF:000011">
    <property type="entry name" value="AP complex subunit sigma"/>
    <property type="match status" value="1"/>
</dbReference>
<dbReference type="GO" id="GO:0072583">
    <property type="term" value="P:clathrin-dependent endocytosis"/>
    <property type="evidence" value="ECO:0007669"/>
    <property type="project" value="InterPro"/>
</dbReference>
<keyword evidence="9" id="KW-0168">Coated pit</keyword>
<dbReference type="SUPFAM" id="SSF64356">
    <property type="entry name" value="SNARE-like"/>
    <property type="match status" value="1"/>
</dbReference>
<keyword evidence="8 12" id="KW-0472">Membrane</keyword>
<evidence type="ECO:0000256" key="10">
    <source>
        <dbReference type="ARBA" id="ARBA00025487"/>
    </source>
</evidence>
<protein>
    <recommendedName>
        <fullName evidence="12">AP complex subunit sigma</fullName>
    </recommendedName>
</protein>
<gene>
    <name evidence="14" type="ORF">T551_01016</name>
</gene>
<dbReference type="PIRSF" id="PIRSF015588">
    <property type="entry name" value="AP_complex_sigma"/>
    <property type="match status" value="1"/>
</dbReference>
<keyword evidence="6" id="KW-0254">Endocytosis</keyword>
<dbReference type="AlphaFoldDB" id="A0A0W4ZTP7"/>
<dbReference type="InterPro" id="IPR011012">
    <property type="entry name" value="Longin-like_dom_sf"/>
</dbReference>
<comment type="function">
    <text evidence="10">Component of the adaptor complexes which link clathrin to receptors in coated vesicles. Clathrin-associated protein complexes are believed to interact with the cytoplasmic tails of membrane proteins, leading to their selection and concentration.</text>
</comment>
<evidence type="ECO:0000256" key="4">
    <source>
        <dbReference type="ARBA" id="ARBA00022448"/>
    </source>
</evidence>
<dbReference type="GO" id="GO:0035615">
    <property type="term" value="F:clathrin adaptor activity"/>
    <property type="evidence" value="ECO:0007669"/>
    <property type="project" value="InterPro"/>
</dbReference>
<keyword evidence="7 12" id="KW-0653">Protein transport</keyword>
<evidence type="ECO:0000256" key="12">
    <source>
        <dbReference type="PIRNR" id="PIRNR015588"/>
    </source>
</evidence>
<organism evidence="14 15">
    <name type="scientific">Pneumocystis jirovecii (strain RU7)</name>
    <name type="common">Human pneumocystis pneumonia agent</name>
    <dbReference type="NCBI Taxonomy" id="1408657"/>
    <lineage>
        <taxon>Eukaryota</taxon>
        <taxon>Fungi</taxon>
        <taxon>Dikarya</taxon>
        <taxon>Ascomycota</taxon>
        <taxon>Taphrinomycotina</taxon>
        <taxon>Pneumocystomycetes</taxon>
        <taxon>Pneumocystaceae</taxon>
        <taxon>Pneumocystis</taxon>
    </lineage>
</organism>
<keyword evidence="4 12" id="KW-0813">Transport</keyword>
<dbReference type="Pfam" id="PF01217">
    <property type="entry name" value="Clat_adaptor_s"/>
    <property type="match status" value="1"/>
</dbReference>
<sequence>MLQFILVQNRQGKTRLSKWYVPCDDQEKNRIKGEIHRLIVPRDQRHQSNFVDFCNHKIIYRRYAGLFFSVCVDLDDNELAYLEAIHLFVEVIDRFFGNVCELDLIFNFYKVVYVILDEVFLAGEIEEISKSVILTRLEELSRLE</sequence>
<dbReference type="Gene3D" id="3.30.450.60">
    <property type="match status" value="1"/>
</dbReference>